<keyword evidence="4 11" id="KW-0349">Heme</keyword>
<feature type="binding site" description="covalent" evidence="11">
    <location>
        <position position="198"/>
    </location>
    <ligand>
        <name>heme c</name>
        <dbReference type="ChEBI" id="CHEBI:61717"/>
        <label>2</label>
    </ligand>
</feature>
<dbReference type="AlphaFoldDB" id="A0A158K1G8"/>
<dbReference type="STRING" id="326475.AWB66_05098"/>
<feature type="binding site" description="axial binding residue" evidence="12">
    <location>
        <position position="54"/>
    </location>
    <ligand>
        <name>heme c</name>
        <dbReference type="ChEBI" id="CHEBI:61717"/>
        <label>1</label>
    </ligand>
    <ligandPart>
        <name>Fe</name>
        <dbReference type="ChEBI" id="CHEBI:18248"/>
    </ligandPart>
</feature>
<evidence type="ECO:0000256" key="3">
    <source>
        <dbReference type="ARBA" id="ARBA00022475"/>
    </source>
</evidence>
<name>A0A158K1G8_9BURK</name>
<dbReference type="GO" id="GO:0005506">
    <property type="term" value="F:iron ion binding"/>
    <property type="evidence" value="ECO:0007669"/>
    <property type="project" value="InterPro"/>
</dbReference>
<dbReference type="PANTHER" id="PTHR35008:SF8">
    <property type="entry name" value="ALCOHOL DEHYDROGENASE CYTOCHROME C SUBUNIT"/>
    <property type="match status" value="1"/>
</dbReference>
<dbReference type="InterPro" id="IPR036909">
    <property type="entry name" value="Cyt_c-like_dom_sf"/>
</dbReference>
<evidence type="ECO:0000256" key="11">
    <source>
        <dbReference type="PIRSR" id="PIRSR000018-50"/>
    </source>
</evidence>
<dbReference type="EMBL" id="FCNZ02000025">
    <property type="protein sequence ID" value="SAL74962.1"/>
    <property type="molecule type" value="Genomic_DNA"/>
</dbReference>
<keyword evidence="8" id="KW-0249">Electron transport</keyword>
<accession>A0A158K1G8</accession>
<evidence type="ECO:0000256" key="4">
    <source>
        <dbReference type="ARBA" id="ARBA00022617"/>
    </source>
</evidence>
<dbReference type="Pfam" id="PF00034">
    <property type="entry name" value="Cytochrom_C"/>
    <property type="match status" value="3"/>
</dbReference>
<dbReference type="InterPro" id="IPR009056">
    <property type="entry name" value="Cyt_c-like_dom"/>
</dbReference>
<sequence length="433" mass="45506">MRPAMLRALGSAIAIAIALSPFAAFAAPDATEGTSAQIARGAYLAKAADCAGCHTAADHGAPYAGGLGMSSPFGTIVSTNITPDRQHGIGDYSYEDFARALREGVAPGGKRLYPAMPYPSFAKITDEDMHALYAFMMHGVPPVSTDPPRTHVPFPFNQRWALGIWRRLFAPSATFAPRADRDAAWNRGAYLVQGLGHCGSCHTPRGLAYQERGYDESSKEYLAGGVNDNWYAPNLRADPGSGLGRIGEADIASFLKTGHGGGMVAFGSMVQTVEDSLQYLDDADLRAVAAYLKSLPATGAADGAWSAASGPAPAFKTRAPDTSPAMGEAAYASFCAGCHRPRGEGVPNVFPALAGNPSVISEDTTSLIRLLVEGGNSPATKHGPPRQAMPAFAGQLTDVQIAQVLTYVRASWGNDARPVTANDVASLRNRLHK</sequence>
<dbReference type="PRINTS" id="PR00605">
    <property type="entry name" value="CYTCHROMECIC"/>
</dbReference>
<dbReference type="PIRSF" id="PIRSF000018">
    <property type="entry name" value="Mb_ADH_cyt_c"/>
    <property type="match status" value="1"/>
</dbReference>
<evidence type="ECO:0000259" key="14">
    <source>
        <dbReference type="PROSITE" id="PS51007"/>
    </source>
</evidence>
<evidence type="ECO:0000256" key="1">
    <source>
        <dbReference type="ARBA" id="ARBA00004236"/>
    </source>
</evidence>
<dbReference type="InterPro" id="IPR051459">
    <property type="entry name" value="Cytochrome_c-type_DH"/>
</dbReference>
<evidence type="ECO:0000256" key="5">
    <source>
        <dbReference type="ARBA" id="ARBA00022723"/>
    </source>
</evidence>
<evidence type="ECO:0000256" key="2">
    <source>
        <dbReference type="ARBA" id="ARBA00022448"/>
    </source>
</evidence>
<keyword evidence="6 13" id="KW-0732">Signal</keyword>
<evidence type="ECO:0000313" key="16">
    <source>
        <dbReference type="Proteomes" id="UP000054717"/>
    </source>
</evidence>
<keyword evidence="9 12" id="KW-0408">Iron</keyword>
<dbReference type="GO" id="GO:0016614">
    <property type="term" value="F:oxidoreductase activity, acting on CH-OH group of donors"/>
    <property type="evidence" value="ECO:0007669"/>
    <property type="project" value="InterPro"/>
</dbReference>
<comment type="subcellular location">
    <subcellularLocation>
        <location evidence="1">Cell membrane</location>
    </subcellularLocation>
</comment>
<dbReference type="InterPro" id="IPR014353">
    <property type="entry name" value="Membr-bd_ADH_cyt_c"/>
</dbReference>
<feature type="binding site" description="axial binding residue" evidence="12">
    <location>
        <position position="339"/>
    </location>
    <ligand>
        <name>heme c</name>
        <dbReference type="ChEBI" id="CHEBI:61717"/>
        <label>3</label>
    </ligand>
    <ligandPart>
        <name>Fe</name>
        <dbReference type="ChEBI" id="CHEBI:18248"/>
    </ligandPart>
</feature>
<dbReference type="GO" id="GO:0020037">
    <property type="term" value="F:heme binding"/>
    <property type="evidence" value="ECO:0007669"/>
    <property type="project" value="InterPro"/>
</dbReference>
<comment type="caution">
    <text evidence="15">The sequence shown here is derived from an EMBL/GenBank/DDBJ whole genome shotgun (WGS) entry which is preliminary data.</text>
</comment>
<evidence type="ECO:0000256" key="9">
    <source>
        <dbReference type="ARBA" id="ARBA00023004"/>
    </source>
</evidence>
<feature type="binding site" description="covalent" evidence="11">
    <location>
        <position position="335"/>
    </location>
    <ligand>
        <name>heme c</name>
        <dbReference type="ChEBI" id="CHEBI:61717"/>
        <label>3</label>
    </ligand>
</feature>
<evidence type="ECO:0000256" key="8">
    <source>
        <dbReference type="ARBA" id="ARBA00022982"/>
    </source>
</evidence>
<dbReference type="InterPro" id="IPR008168">
    <property type="entry name" value="Cyt_C_IC"/>
</dbReference>
<evidence type="ECO:0000256" key="6">
    <source>
        <dbReference type="ARBA" id="ARBA00022729"/>
    </source>
</evidence>
<feature type="binding site" description="covalent" evidence="11">
    <location>
        <position position="201"/>
    </location>
    <ligand>
        <name>heme c</name>
        <dbReference type="ChEBI" id="CHEBI:61717"/>
        <label>2</label>
    </ligand>
</feature>
<dbReference type="GO" id="GO:0005886">
    <property type="term" value="C:plasma membrane"/>
    <property type="evidence" value="ECO:0007669"/>
    <property type="project" value="UniProtKB-SubCell"/>
</dbReference>
<gene>
    <name evidence="15" type="ORF">AWB66_05098</name>
</gene>
<feature type="binding site" description="axial binding residue" evidence="12">
    <location>
        <position position="202"/>
    </location>
    <ligand>
        <name>heme c</name>
        <dbReference type="ChEBI" id="CHEBI:61717"/>
        <label>2</label>
    </ligand>
    <ligandPart>
        <name>Fe</name>
        <dbReference type="ChEBI" id="CHEBI:18248"/>
    </ligandPart>
</feature>
<evidence type="ECO:0000256" key="13">
    <source>
        <dbReference type="SAM" id="SignalP"/>
    </source>
</evidence>
<reference evidence="15" key="1">
    <citation type="submission" date="2016-01" db="EMBL/GenBank/DDBJ databases">
        <authorList>
            <person name="Peeters Charlotte."/>
        </authorList>
    </citation>
    <scope>NUCLEOTIDE SEQUENCE</scope>
    <source>
        <strain evidence="15">LMG 22936</strain>
    </source>
</reference>
<dbReference type="Gene3D" id="1.10.760.10">
    <property type="entry name" value="Cytochrome c-like domain"/>
    <property type="match status" value="3"/>
</dbReference>
<evidence type="ECO:0000256" key="12">
    <source>
        <dbReference type="PIRSR" id="PIRSR000018-51"/>
    </source>
</evidence>
<keyword evidence="7" id="KW-0677">Repeat</keyword>
<feature type="binding site" description="covalent" evidence="11">
    <location>
        <position position="53"/>
    </location>
    <ligand>
        <name>heme c</name>
        <dbReference type="ChEBI" id="CHEBI:61717"/>
        <label>1</label>
    </ligand>
</feature>
<feature type="binding site" description="covalent" evidence="11">
    <location>
        <position position="50"/>
    </location>
    <ligand>
        <name>heme c</name>
        <dbReference type="ChEBI" id="CHEBI:61717"/>
        <label>1</label>
    </ligand>
</feature>
<proteinExistence type="predicted"/>
<feature type="domain" description="Cytochrome c" evidence="14">
    <location>
        <begin position="36"/>
        <end position="140"/>
    </location>
</feature>
<comment type="cofactor">
    <cofactor evidence="11">
        <name>heme c</name>
        <dbReference type="ChEBI" id="CHEBI:61717"/>
    </cofactor>
    <text evidence="11">Binds 3 heme c groups covalently per subunit.</text>
</comment>
<protein>
    <submittedName>
        <fullName evidence="15">Alcohol dehydrogenase cytochrome c subunit</fullName>
    </submittedName>
</protein>
<organism evidence="15 16">
    <name type="scientific">Caballeronia telluris</name>
    <dbReference type="NCBI Taxonomy" id="326475"/>
    <lineage>
        <taxon>Bacteria</taxon>
        <taxon>Pseudomonadati</taxon>
        <taxon>Pseudomonadota</taxon>
        <taxon>Betaproteobacteria</taxon>
        <taxon>Burkholderiales</taxon>
        <taxon>Burkholderiaceae</taxon>
        <taxon>Caballeronia</taxon>
    </lineage>
</organism>
<evidence type="ECO:0000256" key="10">
    <source>
        <dbReference type="ARBA" id="ARBA00023136"/>
    </source>
</evidence>
<keyword evidence="16" id="KW-1185">Reference proteome</keyword>
<dbReference type="PROSITE" id="PS51007">
    <property type="entry name" value="CYTC"/>
    <property type="match status" value="3"/>
</dbReference>
<keyword evidence="2" id="KW-0813">Transport</keyword>
<keyword evidence="3" id="KW-1003">Cell membrane</keyword>
<feature type="chain" id="PRO_5011119778" evidence="13">
    <location>
        <begin position="27"/>
        <end position="433"/>
    </location>
</feature>
<dbReference type="GO" id="GO:0009055">
    <property type="term" value="F:electron transfer activity"/>
    <property type="evidence" value="ECO:0007669"/>
    <property type="project" value="InterPro"/>
</dbReference>
<keyword evidence="10" id="KW-0472">Membrane</keyword>
<feature type="binding site" description="covalent" evidence="11">
    <location>
        <position position="338"/>
    </location>
    <ligand>
        <name>heme c</name>
        <dbReference type="ChEBI" id="CHEBI:61717"/>
        <label>3</label>
    </ligand>
</feature>
<dbReference type="Proteomes" id="UP000054717">
    <property type="component" value="Unassembled WGS sequence"/>
</dbReference>
<feature type="signal peptide" evidence="13">
    <location>
        <begin position="1"/>
        <end position="26"/>
    </location>
</feature>
<evidence type="ECO:0000256" key="7">
    <source>
        <dbReference type="ARBA" id="ARBA00022737"/>
    </source>
</evidence>
<dbReference type="SUPFAM" id="SSF46626">
    <property type="entry name" value="Cytochrome c"/>
    <property type="match status" value="3"/>
</dbReference>
<feature type="domain" description="Cytochrome c" evidence="14">
    <location>
        <begin position="322"/>
        <end position="412"/>
    </location>
</feature>
<keyword evidence="5 12" id="KW-0479">Metal-binding</keyword>
<evidence type="ECO:0000313" key="15">
    <source>
        <dbReference type="EMBL" id="SAL74962.1"/>
    </source>
</evidence>
<feature type="domain" description="Cytochrome c" evidence="14">
    <location>
        <begin position="183"/>
        <end position="296"/>
    </location>
</feature>
<dbReference type="PANTHER" id="PTHR35008">
    <property type="entry name" value="BLL4482 PROTEIN-RELATED"/>
    <property type="match status" value="1"/>
</dbReference>